<feature type="non-terminal residue" evidence="1">
    <location>
        <position position="68"/>
    </location>
</feature>
<keyword evidence="2" id="KW-1185">Reference proteome</keyword>
<evidence type="ECO:0000313" key="1">
    <source>
        <dbReference type="EMBL" id="CAD7000793.1"/>
    </source>
</evidence>
<dbReference type="AlphaFoldDB" id="A0A811UUS8"/>
<proteinExistence type="predicted"/>
<accession>A0A811UUS8</accession>
<dbReference type="Proteomes" id="UP000606786">
    <property type="component" value="Unassembled WGS sequence"/>
</dbReference>
<protein>
    <submittedName>
        <fullName evidence="1">(Mediterranean fruit fly) hypothetical protein</fullName>
    </submittedName>
</protein>
<evidence type="ECO:0000313" key="2">
    <source>
        <dbReference type="Proteomes" id="UP000606786"/>
    </source>
</evidence>
<reference evidence="1" key="1">
    <citation type="submission" date="2020-11" db="EMBL/GenBank/DDBJ databases">
        <authorList>
            <person name="Whitehead M."/>
        </authorList>
    </citation>
    <scope>NUCLEOTIDE SEQUENCE</scope>
    <source>
        <strain evidence="1">EGII</strain>
    </source>
</reference>
<gene>
    <name evidence="1" type="ORF">CCAP1982_LOCUS9268</name>
</gene>
<feature type="non-terminal residue" evidence="1">
    <location>
        <position position="1"/>
    </location>
</feature>
<dbReference type="EMBL" id="CAJHJT010000023">
    <property type="protein sequence ID" value="CAD7000793.1"/>
    <property type="molecule type" value="Genomic_DNA"/>
</dbReference>
<sequence>MVQRGVIVVYMAVIVIPAQDESEELEKLEVVLAIPLSTFLENTNEQQFHPIQFMSRKTTPKRKSITRM</sequence>
<organism evidence="1 2">
    <name type="scientific">Ceratitis capitata</name>
    <name type="common">Mediterranean fruit fly</name>
    <name type="synonym">Tephritis capitata</name>
    <dbReference type="NCBI Taxonomy" id="7213"/>
    <lineage>
        <taxon>Eukaryota</taxon>
        <taxon>Metazoa</taxon>
        <taxon>Ecdysozoa</taxon>
        <taxon>Arthropoda</taxon>
        <taxon>Hexapoda</taxon>
        <taxon>Insecta</taxon>
        <taxon>Pterygota</taxon>
        <taxon>Neoptera</taxon>
        <taxon>Endopterygota</taxon>
        <taxon>Diptera</taxon>
        <taxon>Brachycera</taxon>
        <taxon>Muscomorpha</taxon>
        <taxon>Tephritoidea</taxon>
        <taxon>Tephritidae</taxon>
        <taxon>Ceratitis</taxon>
        <taxon>Ceratitis</taxon>
    </lineage>
</organism>
<comment type="caution">
    <text evidence="1">The sequence shown here is derived from an EMBL/GenBank/DDBJ whole genome shotgun (WGS) entry which is preliminary data.</text>
</comment>
<name>A0A811UUS8_CERCA</name>